<organism evidence="1 2">
    <name type="scientific">Cellulomonas alba</name>
    <dbReference type="NCBI Taxonomy" id="3053467"/>
    <lineage>
        <taxon>Bacteria</taxon>
        <taxon>Bacillati</taxon>
        <taxon>Actinomycetota</taxon>
        <taxon>Actinomycetes</taxon>
        <taxon>Micrococcales</taxon>
        <taxon>Cellulomonadaceae</taxon>
        <taxon>Cellulomonas</taxon>
    </lineage>
</organism>
<keyword evidence="2" id="KW-1185">Reference proteome</keyword>
<dbReference type="Proteomes" id="UP001529338">
    <property type="component" value="Unassembled WGS sequence"/>
</dbReference>
<proteinExistence type="predicted"/>
<evidence type="ECO:0000313" key="1">
    <source>
        <dbReference type="EMBL" id="MDM7854796.1"/>
    </source>
</evidence>
<accession>A0ABT7SF31</accession>
<gene>
    <name evidence="1" type="ORF">QRT04_07625</name>
</gene>
<sequence>MVVSTAGTVAFDGEKLIRALDDERSARSLPWRGLAVELWEQSADLNARLGDDALCPGALHRTAVRGTMSCQYALPLLRWLGRPPEDFLVGDVADVGETALVEAGPDKRLHWDLAELYADLDRRRQSRGLTWAALGAELGCTPSRLTNLRTARQADMGLAMQVTQWLGEPAARYIHATDW</sequence>
<reference evidence="1 2" key="1">
    <citation type="submission" date="2023-06" db="EMBL/GenBank/DDBJ databases">
        <title>Cellulomonas sp. MW4 Whole genome sequence.</title>
        <authorList>
            <person name="Park S."/>
        </authorList>
    </citation>
    <scope>NUCLEOTIDE SEQUENCE [LARGE SCALE GENOMIC DNA]</scope>
    <source>
        <strain evidence="1 2">MW4</strain>
    </source>
</reference>
<protein>
    <recommendedName>
        <fullName evidence="3">HTH cro/C1-type domain-containing protein</fullName>
    </recommendedName>
</protein>
<dbReference type="RefSeq" id="WP_289454618.1">
    <property type="nucleotide sequence ID" value="NZ_JAUCGQ010000001.1"/>
</dbReference>
<evidence type="ECO:0008006" key="3">
    <source>
        <dbReference type="Google" id="ProtNLM"/>
    </source>
</evidence>
<dbReference type="EMBL" id="JAUCGQ010000001">
    <property type="protein sequence ID" value="MDM7854796.1"/>
    <property type="molecule type" value="Genomic_DNA"/>
</dbReference>
<evidence type="ECO:0000313" key="2">
    <source>
        <dbReference type="Proteomes" id="UP001529338"/>
    </source>
</evidence>
<name>A0ABT7SF31_9CELL</name>
<comment type="caution">
    <text evidence="1">The sequence shown here is derived from an EMBL/GenBank/DDBJ whole genome shotgun (WGS) entry which is preliminary data.</text>
</comment>